<name>A0AAV7TFE5_PLEWA</name>
<gene>
    <name evidence="1" type="ORF">NDU88_000406</name>
</gene>
<dbReference type="Proteomes" id="UP001066276">
    <property type="component" value="Chromosome 3_2"/>
</dbReference>
<proteinExistence type="predicted"/>
<keyword evidence="2" id="KW-1185">Reference proteome</keyword>
<dbReference type="EMBL" id="JANPWB010000006">
    <property type="protein sequence ID" value="KAJ1175115.1"/>
    <property type="molecule type" value="Genomic_DNA"/>
</dbReference>
<evidence type="ECO:0000313" key="1">
    <source>
        <dbReference type="EMBL" id="KAJ1175115.1"/>
    </source>
</evidence>
<reference evidence="1" key="1">
    <citation type="journal article" date="2022" name="bioRxiv">
        <title>Sequencing and chromosome-scale assembly of the giantPleurodeles waltlgenome.</title>
        <authorList>
            <person name="Brown T."/>
            <person name="Elewa A."/>
            <person name="Iarovenko S."/>
            <person name="Subramanian E."/>
            <person name="Araus A.J."/>
            <person name="Petzold A."/>
            <person name="Susuki M."/>
            <person name="Suzuki K.-i.T."/>
            <person name="Hayashi T."/>
            <person name="Toyoda A."/>
            <person name="Oliveira C."/>
            <person name="Osipova E."/>
            <person name="Leigh N.D."/>
            <person name="Simon A."/>
            <person name="Yun M.H."/>
        </authorList>
    </citation>
    <scope>NUCLEOTIDE SEQUENCE</scope>
    <source>
        <strain evidence="1">20211129_DDA</strain>
        <tissue evidence="1">Liver</tissue>
    </source>
</reference>
<accession>A0AAV7TFE5</accession>
<sequence length="85" mass="9322">MCSPTRPIVSTEDLHCYAVRGLGLRNTPLNDKMALPGTHRAQQRYLIKCALHHERLSKAMLGSSACTRRSDGAFLGPGEGRDDVD</sequence>
<organism evidence="1 2">
    <name type="scientific">Pleurodeles waltl</name>
    <name type="common">Iberian ribbed newt</name>
    <dbReference type="NCBI Taxonomy" id="8319"/>
    <lineage>
        <taxon>Eukaryota</taxon>
        <taxon>Metazoa</taxon>
        <taxon>Chordata</taxon>
        <taxon>Craniata</taxon>
        <taxon>Vertebrata</taxon>
        <taxon>Euteleostomi</taxon>
        <taxon>Amphibia</taxon>
        <taxon>Batrachia</taxon>
        <taxon>Caudata</taxon>
        <taxon>Salamandroidea</taxon>
        <taxon>Salamandridae</taxon>
        <taxon>Pleurodelinae</taxon>
        <taxon>Pleurodeles</taxon>
    </lineage>
</organism>
<protein>
    <submittedName>
        <fullName evidence="1">Uncharacterized protein</fullName>
    </submittedName>
</protein>
<comment type="caution">
    <text evidence="1">The sequence shown here is derived from an EMBL/GenBank/DDBJ whole genome shotgun (WGS) entry which is preliminary data.</text>
</comment>
<dbReference type="AlphaFoldDB" id="A0AAV7TFE5"/>
<evidence type="ECO:0000313" key="2">
    <source>
        <dbReference type="Proteomes" id="UP001066276"/>
    </source>
</evidence>